<protein>
    <recommendedName>
        <fullName evidence="1">DUF222 domain-containing protein</fullName>
    </recommendedName>
</protein>
<sequence>MNHDDLVARLGYGTVDSVLTDSGPAHLKVRTQGDEDGSGGRAVIGYRITGPPLSATLVRQLACDAEIIPVVLGGDGAVLDLGRGTRLFTSSQRHALAERDGYFCHFPDCRRPEKWTEAHHITMPLS</sequence>
<dbReference type="Proteomes" id="UP000638648">
    <property type="component" value="Unassembled WGS sequence"/>
</dbReference>
<dbReference type="Pfam" id="PF02720">
    <property type="entry name" value="DUF222"/>
    <property type="match status" value="1"/>
</dbReference>
<evidence type="ECO:0000313" key="2">
    <source>
        <dbReference type="EMBL" id="MBE1607539.1"/>
    </source>
</evidence>
<feature type="domain" description="DUF222" evidence="1">
    <location>
        <begin position="31"/>
        <end position="100"/>
    </location>
</feature>
<name>A0A927MVT7_9ACTN</name>
<dbReference type="InterPro" id="IPR003870">
    <property type="entry name" value="DUF222"/>
</dbReference>
<keyword evidence="3" id="KW-1185">Reference proteome</keyword>
<dbReference type="AlphaFoldDB" id="A0A927MVT7"/>
<evidence type="ECO:0000313" key="3">
    <source>
        <dbReference type="Proteomes" id="UP000638648"/>
    </source>
</evidence>
<organism evidence="2 3">
    <name type="scientific">Actinopolymorpha pittospori</name>
    <dbReference type="NCBI Taxonomy" id="648752"/>
    <lineage>
        <taxon>Bacteria</taxon>
        <taxon>Bacillati</taxon>
        <taxon>Actinomycetota</taxon>
        <taxon>Actinomycetes</taxon>
        <taxon>Propionibacteriales</taxon>
        <taxon>Actinopolymorphaceae</taxon>
        <taxon>Actinopolymorpha</taxon>
    </lineage>
</organism>
<gene>
    <name evidence="2" type="ORF">HEB94_004387</name>
</gene>
<reference evidence="2" key="1">
    <citation type="submission" date="2020-10" db="EMBL/GenBank/DDBJ databases">
        <title>Sequencing the genomes of 1000 actinobacteria strains.</title>
        <authorList>
            <person name="Klenk H.-P."/>
        </authorList>
    </citation>
    <scope>NUCLEOTIDE SEQUENCE</scope>
    <source>
        <strain evidence="2">DSM 45354</strain>
    </source>
</reference>
<dbReference type="EMBL" id="JADBEM010000001">
    <property type="protein sequence ID" value="MBE1607539.1"/>
    <property type="molecule type" value="Genomic_DNA"/>
</dbReference>
<comment type="caution">
    <text evidence="2">The sequence shown here is derived from an EMBL/GenBank/DDBJ whole genome shotgun (WGS) entry which is preliminary data.</text>
</comment>
<proteinExistence type="predicted"/>
<evidence type="ECO:0000259" key="1">
    <source>
        <dbReference type="Pfam" id="PF02720"/>
    </source>
</evidence>
<accession>A0A927MVT7</accession>